<keyword evidence="2 10" id="KW-0813">Transport</keyword>
<reference evidence="12 13" key="1">
    <citation type="submission" date="2024-06" db="EMBL/GenBank/DDBJ databases">
        <title>Sorghum-associated microbial communities from plants grown in Nebraska, USA.</title>
        <authorList>
            <person name="Schachtman D."/>
        </authorList>
    </citation>
    <scope>NUCLEOTIDE SEQUENCE [LARGE SCALE GENOMIC DNA]</scope>
    <source>
        <strain evidence="12 13">3207</strain>
    </source>
</reference>
<evidence type="ECO:0000256" key="6">
    <source>
        <dbReference type="ARBA" id="ARBA00023065"/>
    </source>
</evidence>
<dbReference type="EMBL" id="JBEPSM010000004">
    <property type="protein sequence ID" value="MET4636536.1"/>
    <property type="molecule type" value="Genomic_DNA"/>
</dbReference>
<sequence length="113" mass="11960">MKTPAVPLPDRKIWRRRAGLILAIGLLQLPSHALADAWPPLTPPSLDGKPSAPTPAEGLLPPRKPEAEPSDADPHYARICDAFGEGFTYSPGTGACIKIGGYVKFGTSFGGRN</sequence>
<evidence type="ECO:0000256" key="8">
    <source>
        <dbReference type="ARBA" id="ARBA00023136"/>
    </source>
</evidence>
<comment type="function">
    <text evidence="10">Forms passive diffusion pores that allow small molecular weight hydrophilic materials across the outer membrane.</text>
</comment>
<keyword evidence="3 10" id="KW-1134">Transmembrane beta strand</keyword>
<keyword evidence="5 10" id="KW-0732">Signal</keyword>
<dbReference type="Proteomes" id="UP001549321">
    <property type="component" value="Unassembled WGS sequence"/>
</dbReference>
<evidence type="ECO:0000313" key="12">
    <source>
        <dbReference type="EMBL" id="MET4636536.1"/>
    </source>
</evidence>
<keyword evidence="6 10" id="KW-0406">Ion transport</keyword>
<dbReference type="Pfam" id="PF02530">
    <property type="entry name" value="Porin_2"/>
    <property type="match status" value="1"/>
</dbReference>
<feature type="signal peptide" evidence="10">
    <location>
        <begin position="1"/>
        <end position="35"/>
    </location>
</feature>
<organism evidence="12 13">
    <name type="scientific">Kaistia defluvii</name>
    <dbReference type="NCBI Taxonomy" id="410841"/>
    <lineage>
        <taxon>Bacteria</taxon>
        <taxon>Pseudomonadati</taxon>
        <taxon>Pseudomonadota</taxon>
        <taxon>Alphaproteobacteria</taxon>
        <taxon>Hyphomicrobiales</taxon>
        <taxon>Kaistiaceae</taxon>
        <taxon>Kaistia</taxon>
    </lineage>
</organism>
<proteinExistence type="inferred from homology"/>
<evidence type="ECO:0000256" key="5">
    <source>
        <dbReference type="ARBA" id="ARBA00022729"/>
    </source>
</evidence>
<gene>
    <name evidence="12" type="ORF">ABIE08_004494</name>
</gene>
<evidence type="ECO:0000256" key="10">
    <source>
        <dbReference type="RuleBase" id="RU364005"/>
    </source>
</evidence>
<feature type="region of interest" description="Disordered" evidence="11">
    <location>
        <begin position="38"/>
        <end position="74"/>
    </location>
</feature>
<keyword evidence="7 10" id="KW-0626">Porin</keyword>
<comment type="domain">
    <text evidence="10">Consists of 16-stranded beta-barrel sheets, with large surface-exposed loops, that form a transmembrane pore at the center of each barrel. The pore is partially ocluded by a peptide loop that folds into the pore lumen.</text>
</comment>
<comment type="caution">
    <text evidence="12">The sequence shown here is derived from an EMBL/GenBank/DDBJ whole genome shotgun (WGS) entry which is preliminary data.</text>
</comment>
<keyword evidence="8 10" id="KW-0472">Membrane</keyword>
<comment type="subcellular location">
    <subcellularLocation>
        <location evidence="10">Cell outer membrane</location>
        <topology evidence="10">Multi-pass membrane protein</topology>
    </subcellularLocation>
</comment>
<dbReference type="InterPro" id="IPR003684">
    <property type="entry name" value="Porin_alphabac"/>
</dbReference>
<keyword evidence="4 10" id="KW-0812">Transmembrane</keyword>
<protein>
    <recommendedName>
        <fullName evidence="10">Porin</fullName>
    </recommendedName>
</protein>
<evidence type="ECO:0000256" key="11">
    <source>
        <dbReference type="SAM" id="MobiDB-lite"/>
    </source>
</evidence>
<evidence type="ECO:0000256" key="7">
    <source>
        <dbReference type="ARBA" id="ARBA00023114"/>
    </source>
</evidence>
<keyword evidence="13" id="KW-1185">Reference proteome</keyword>
<feature type="compositionally biased region" description="Basic and acidic residues" evidence="11">
    <location>
        <begin position="63"/>
        <end position="74"/>
    </location>
</feature>
<comment type="similarity">
    <text evidence="1 10">Belongs to the alphaproteobacteria porin family.</text>
</comment>
<evidence type="ECO:0000256" key="3">
    <source>
        <dbReference type="ARBA" id="ARBA00022452"/>
    </source>
</evidence>
<name>A0ABV2R763_9HYPH</name>
<accession>A0ABV2R763</accession>
<evidence type="ECO:0000256" key="1">
    <source>
        <dbReference type="ARBA" id="ARBA00009521"/>
    </source>
</evidence>
<evidence type="ECO:0000256" key="4">
    <source>
        <dbReference type="ARBA" id="ARBA00022692"/>
    </source>
</evidence>
<evidence type="ECO:0000256" key="2">
    <source>
        <dbReference type="ARBA" id="ARBA00022448"/>
    </source>
</evidence>
<keyword evidence="9 10" id="KW-0998">Cell outer membrane</keyword>
<feature type="chain" id="PRO_5044981502" description="Porin" evidence="10">
    <location>
        <begin position="36"/>
        <end position="113"/>
    </location>
</feature>
<evidence type="ECO:0000256" key="9">
    <source>
        <dbReference type="ARBA" id="ARBA00023237"/>
    </source>
</evidence>
<evidence type="ECO:0000313" key="13">
    <source>
        <dbReference type="Proteomes" id="UP001549321"/>
    </source>
</evidence>